<evidence type="ECO:0000256" key="14">
    <source>
        <dbReference type="SAM" id="MobiDB-lite"/>
    </source>
</evidence>
<dbReference type="PROSITE" id="PS00365">
    <property type="entry name" value="NIR_SIR"/>
    <property type="match status" value="1"/>
</dbReference>
<feature type="domain" description="Nitrite/Sulfite reductase ferredoxin-like" evidence="16">
    <location>
        <begin position="110"/>
        <end position="172"/>
    </location>
</feature>
<dbReference type="EMBL" id="LT629772">
    <property type="protein sequence ID" value="SDT48012.1"/>
    <property type="molecule type" value="Genomic_DNA"/>
</dbReference>
<dbReference type="Proteomes" id="UP000199103">
    <property type="component" value="Chromosome I"/>
</dbReference>
<comment type="similarity">
    <text evidence="4">Belongs to the nitrite and sulfite reductase 4Fe-4S domain family.</text>
</comment>
<dbReference type="InterPro" id="IPR006066">
    <property type="entry name" value="NO2/SO3_Rdtase_FeS/sirohaem_BS"/>
</dbReference>
<comment type="cofactor">
    <cofactor evidence="2">
        <name>[4Fe-4S] cluster</name>
        <dbReference type="ChEBI" id="CHEBI:49883"/>
    </cofactor>
</comment>
<keyword evidence="11" id="KW-0408">Iron</keyword>
<evidence type="ECO:0000256" key="13">
    <source>
        <dbReference type="ARBA" id="ARBA00049518"/>
    </source>
</evidence>
<dbReference type="FunFam" id="3.30.413.10:FF:000009">
    <property type="entry name" value="Sulfite reductase [ferredoxin]"/>
    <property type="match status" value="1"/>
</dbReference>
<proteinExistence type="inferred from homology"/>
<dbReference type="SUPFAM" id="SSF55124">
    <property type="entry name" value="Nitrite/Sulfite reductase N-terminal domain-like"/>
    <property type="match status" value="2"/>
</dbReference>
<keyword evidence="12" id="KW-0411">Iron-sulfur</keyword>
<dbReference type="InterPro" id="IPR045854">
    <property type="entry name" value="NO2/SO3_Rdtase_4Fe4S_sf"/>
</dbReference>
<evidence type="ECO:0000256" key="4">
    <source>
        <dbReference type="ARBA" id="ARBA00010429"/>
    </source>
</evidence>
<reference evidence="17 18" key="1">
    <citation type="submission" date="2016-10" db="EMBL/GenBank/DDBJ databases">
        <authorList>
            <person name="de Groot N.N."/>
        </authorList>
    </citation>
    <scope>NUCLEOTIDE SEQUENCE [LARGE SCALE GENOMIC DNA]</scope>
    <source>
        <strain evidence="17 18">DSM 21800</strain>
    </source>
</reference>
<dbReference type="Pfam" id="PF01077">
    <property type="entry name" value="NIR_SIR"/>
    <property type="match status" value="2"/>
</dbReference>
<evidence type="ECO:0000256" key="12">
    <source>
        <dbReference type="ARBA" id="ARBA00023014"/>
    </source>
</evidence>
<keyword evidence="6" id="KW-0004">4Fe-4S</keyword>
<accession>A0A1H2AQF3</accession>
<protein>
    <recommendedName>
        <fullName evidence="5">assimilatory sulfite reductase (ferredoxin)</fullName>
        <ecNumber evidence="5">1.8.7.1</ecNumber>
    </recommendedName>
</protein>
<feature type="domain" description="Nitrite/sulphite reductase 4Fe-4S" evidence="15">
    <location>
        <begin position="181"/>
        <end position="337"/>
    </location>
</feature>
<gene>
    <name evidence="17" type="ORF">SAMN04489812_6130</name>
</gene>
<keyword evidence="7" id="KW-0349">Heme</keyword>
<keyword evidence="10" id="KW-0560">Oxidoreductase</keyword>
<feature type="region of interest" description="Disordered" evidence="14">
    <location>
        <begin position="1"/>
        <end position="52"/>
    </location>
</feature>
<organism evidence="17 18">
    <name type="scientific">Microlunatus soli</name>
    <dbReference type="NCBI Taxonomy" id="630515"/>
    <lineage>
        <taxon>Bacteria</taxon>
        <taxon>Bacillati</taxon>
        <taxon>Actinomycetota</taxon>
        <taxon>Actinomycetes</taxon>
        <taxon>Propionibacteriales</taxon>
        <taxon>Propionibacteriaceae</taxon>
        <taxon>Microlunatus</taxon>
    </lineage>
</organism>
<dbReference type="RefSeq" id="WP_091531420.1">
    <property type="nucleotide sequence ID" value="NZ_LT629772.1"/>
</dbReference>
<name>A0A1H2AQF3_9ACTN</name>
<dbReference type="GO" id="GO:0050311">
    <property type="term" value="F:sulfite reductase (ferredoxin) activity"/>
    <property type="evidence" value="ECO:0007669"/>
    <property type="project" value="UniProtKB-EC"/>
</dbReference>
<evidence type="ECO:0000259" key="15">
    <source>
        <dbReference type="Pfam" id="PF01077"/>
    </source>
</evidence>
<comment type="catalytic activity">
    <reaction evidence="13">
        <text>hydrogen sulfide + 6 oxidized [2Fe-2S]-[ferredoxin] + 3 H2O = sulfite + 6 reduced [2Fe-2S]-[ferredoxin] + 7 H(+)</text>
        <dbReference type="Rhea" id="RHEA:23132"/>
        <dbReference type="Rhea" id="RHEA-COMP:10000"/>
        <dbReference type="Rhea" id="RHEA-COMP:10001"/>
        <dbReference type="ChEBI" id="CHEBI:15377"/>
        <dbReference type="ChEBI" id="CHEBI:15378"/>
        <dbReference type="ChEBI" id="CHEBI:17359"/>
        <dbReference type="ChEBI" id="CHEBI:29919"/>
        <dbReference type="ChEBI" id="CHEBI:33737"/>
        <dbReference type="ChEBI" id="CHEBI:33738"/>
        <dbReference type="EC" id="1.8.7.1"/>
    </reaction>
</comment>
<dbReference type="Gene3D" id="3.90.480.20">
    <property type="match status" value="1"/>
</dbReference>
<dbReference type="PANTHER" id="PTHR32439:SF0">
    <property type="entry name" value="FERREDOXIN--NITRITE REDUCTASE, CHLOROPLASTIC"/>
    <property type="match status" value="1"/>
</dbReference>
<dbReference type="InterPro" id="IPR036136">
    <property type="entry name" value="Nit/Sulf_reduc_fer-like_dom_sf"/>
</dbReference>
<evidence type="ECO:0000256" key="6">
    <source>
        <dbReference type="ARBA" id="ARBA00022485"/>
    </source>
</evidence>
<dbReference type="STRING" id="630515.SAMN04489812_6130"/>
<dbReference type="SUPFAM" id="SSF56014">
    <property type="entry name" value="Nitrite and sulphite reductase 4Fe-4S domain-like"/>
    <property type="match status" value="2"/>
</dbReference>
<dbReference type="EC" id="1.8.7.1" evidence="5"/>
<evidence type="ECO:0000256" key="7">
    <source>
        <dbReference type="ARBA" id="ARBA00022617"/>
    </source>
</evidence>
<dbReference type="Pfam" id="PF03460">
    <property type="entry name" value="NIR_SIR_ferr"/>
    <property type="match status" value="2"/>
</dbReference>
<dbReference type="FunFam" id="3.30.413.10:FF:000013">
    <property type="entry name" value="Sulfite reductase [ferredoxin]"/>
    <property type="match status" value="1"/>
</dbReference>
<dbReference type="AlphaFoldDB" id="A0A1H2AQF3"/>
<evidence type="ECO:0000313" key="17">
    <source>
        <dbReference type="EMBL" id="SDT48012.1"/>
    </source>
</evidence>
<dbReference type="InterPro" id="IPR006067">
    <property type="entry name" value="NO2/SO3_Rdtase_4Fe4S_dom"/>
</dbReference>
<sequence length="573" mass="62954">MSIDTTPTRTARTAAPARRPGTRRQVGRKRGEGQWALGYREPLNANEQSKKDDDPLNVRARIINIYAKGGFDSIDPGDLRGRFRWMGLYTQRKPGIDGGRTATLEPHELDDTHFMMRIRIDGGALTTEQLRVIAKISNDFARGSADITDRQNIQLHWIRIEDVPEIWNRLADVGLDTTEACGDCPRVVIGSPVAGISADEIINGQSAVDEIKARYIGSPEFSNLPRKFKTSISGDPGQDVVPELNDISFVGVDHPEHGPGFDLWVGGGLSTNPMLAQRLGAWVPLAEVPDVWAGVTRIFRDYGYRRLRNRARLKFLVADWGTEKFRQVLEDEYLQRKLIDGPAPETPVSTRDHVGVHRQHDGNHYVGFSTPAGRVSGDILTRAAEIAEAHGSRRLRTTPMQKLLVLDVAEDEVQGLIADFAGLGLSADPKSWQRSVLACTGIEFCKLAIVETKAQAVRVADELEQRLGSLDNPITVHINGCPNSCARIQTADIGLKGQLVPGAGGNQVPGYQVHLGGGLGLDAGFGRKLRGHKVTADELPDYVERVAKAYLADRQDGERFAQWVGRADESLLL</sequence>
<evidence type="ECO:0000256" key="11">
    <source>
        <dbReference type="ARBA" id="ARBA00023004"/>
    </source>
</evidence>
<dbReference type="InterPro" id="IPR005117">
    <property type="entry name" value="NiRdtase/SiRdtase_haem-b_fer"/>
</dbReference>
<dbReference type="PANTHER" id="PTHR32439">
    <property type="entry name" value="FERREDOXIN--NITRITE REDUCTASE, CHLOROPLASTIC"/>
    <property type="match status" value="1"/>
</dbReference>
<evidence type="ECO:0000256" key="9">
    <source>
        <dbReference type="ARBA" id="ARBA00022784"/>
    </source>
</evidence>
<dbReference type="Gene3D" id="3.30.413.10">
    <property type="entry name" value="Sulfite Reductase Hemoprotein, domain 1"/>
    <property type="match status" value="2"/>
</dbReference>
<evidence type="ECO:0000256" key="2">
    <source>
        <dbReference type="ARBA" id="ARBA00001966"/>
    </source>
</evidence>
<dbReference type="InterPro" id="IPR051329">
    <property type="entry name" value="NIR_SIR_4Fe-4S"/>
</dbReference>
<evidence type="ECO:0000256" key="3">
    <source>
        <dbReference type="ARBA" id="ARBA00003247"/>
    </source>
</evidence>
<evidence type="ECO:0000256" key="8">
    <source>
        <dbReference type="ARBA" id="ARBA00022723"/>
    </source>
</evidence>
<evidence type="ECO:0000313" key="18">
    <source>
        <dbReference type="Proteomes" id="UP000199103"/>
    </source>
</evidence>
<dbReference type="GO" id="GO:0046872">
    <property type="term" value="F:metal ion binding"/>
    <property type="evidence" value="ECO:0007669"/>
    <property type="project" value="UniProtKB-KW"/>
</dbReference>
<evidence type="ECO:0000256" key="5">
    <source>
        <dbReference type="ARBA" id="ARBA00012353"/>
    </source>
</evidence>
<comment type="function">
    <text evidence="3">Catalyzes the reduction of sulfite to sulfide, a step in the biosynthesis of sulfur-containing amino acids and cofactors.</text>
</comment>
<feature type="compositionally biased region" description="Low complexity" evidence="14">
    <location>
        <begin position="1"/>
        <end position="19"/>
    </location>
</feature>
<comment type="cofactor">
    <cofactor evidence="1">
        <name>siroheme</name>
        <dbReference type="ChEBI" id="CHEBI:60052"/>
    </cofactor>
</comment>
<keyword evidence="18" id="KW-1185">Reference proteome</keyword>
<feature type="domain" description="Nitrite/Sulfite reductase ferredoxin-like" evidence="16">
    <location>
        <begin position="357"/>
        <end position="420"/>
    </location>
</feature>
<dbReference type="OrthoDB" id="3189055at2"/>
<keyword evidence="9" id="KW-0883">Thioether bond</keyword>
<evidence type="ECO:0000256" key="10">
    <source>
        <dbReference type="ARBA" id="ARBA00023002"/>
    </source>
</evidence>
<evidence type="ECO:0000259" key="16">
    <source>
        <dbReference type="Pfam" id="PF03460"/>
    </source>
</evidence>
<evidence type="ECO:0000256" key="1">
    <source>
        <dbReference type="ARBA" id="ARBA00001929"/>
    </source>
</evidence>
<dbReference type="GO" id="GO:0020037">
    <property type="term" value="F:heme binding"/>
    <property type="evidence" value="ECO:0007669"/>
    <property type="project" value="InterPro"/>
</dbReference>
<dbReference type="PRINTS" id="PR00397">
    <property type="entry name" value="SIROHAEM"/>
</dbReference>
<feature type="domain" description="Nitrite/sulphite reductase 4Fe-4S" evidence="15">
    <location>
        <begin position="434"/>
        <end position="567"/>
    </location>
</feature>
<keyword evidence="8" id="KW-0479">Metal-binding</keyword>
<dbReference type="GO" id="GO:0051539">
    <property type="term" value="F:4 iron, 4 sulfur cluster binding"/>
    <property type="evidence" value="ECO:0007669"/>
    <property type="project" value="UniProtKB-KW"/>
</dbReference>